<gene>
    <name evidence="9" type="ORF">FA13DRAFT_1740646</name>
</gene>
<sequence>MSLLNEEESVTPTPSVVESTPLLAKTSGVDTRYGATGGTSSQSVPQRRNEPRSFDFDARTPGDSTPSSPPNARPPQSRDVVHPISNDSAVGPRPTPQESLLEKVRNRTSLTLVNSGSVARDHLASERTFLAYIRTSLAIASSGVALVQLFSVAANSSSPPKKVVANYANVQWFVRPLGAVAIIIGISVLVIGVTRYFLVQSALTKGYFPAARSAMAFISLSLAAMIGATFSFLVTSGKLHPTEP</sequence>
<proteinExistence type="predicted"/>
<comment type="caution">
    <text evidence="9">The sequence shown here is derived from an EMBL/GenBank/DDBJ whole genome shotgun (WGS) entry which is preliminary data.</text>
</comment>
<keyword evidence="3 7" id="KW-0812">Transmembrane</keyword>
<evidence type="ECO:0000313" key="10">
    <source>
        <dbReference type="Proteomes" id="UP000298030"/>
    </source>
</evidence>
<evidence type="ECO:0000256" key="1">
    <source>
        <dbReference type="ARBA" id="ARBA00004651"/>
    </source>
</evidence>
<reference evidence="9 10" key="1">
    <citation type="journal article" date="2019" name="Nat. Ecol. Evol.">
        <title>Megaphylogeny resolves global patterns of mushroom evolution.</title>
        <authorList>
            <person name="Varga T."/>
            <person name="Krizsan K."/>
            <person name="Foldi C."/>
            <person name="Dima B."/>
            <person name="Sanchez-Garcia M."/>
            <person name="Sanchez-Ramirez S."/>
            <person name="Szollosi G.J."/>
            <person name="Szarkandi J.G."/>
            <person name="Papp V."/>
            <person name="Albert L."/>
            <person name="Andreopoulos W."/>
            <person name="Angelini C."/>
            <person name="Antonin V."/>
            <person name="Barry K.W."/>
            <person name="Bougher N.L."/>
            <person name="Buchanan P."/>
            <person name="Buyck B."/>
            <person name="Bense V."/>
            <person name="Catcheside P."/>
            <person name="Chovatia M."/>
            <person name="Cooper J."/>
            <person name="Damon W."/>
            <person name="Desjardin D."/>
            <person name="Finy P."/>
            <person name="Geml J."/>
            <person name="Haridas S."/>
            <person name="Hughes K."/>
            <person name="Justo A."/>
            <person name="Karasinski D."/>
            <person name="Kautmanova I."/>
            <person name="Kiss B."/>
            <person name="Kocsube S."/>
            <person name="Kotiranta H."/>
            <person name="LaButti K.M."/>
            <person name="Lechner B.E."/>
            <person name="Liimatainen K."/>
            <person name="Lipzen A."/>
            <person name="Lukacs Z."/>
            <person name="Mihaltcheva S."/>
            <person name="Morgado L.N."/>
            <person name="Niskanen T."/>
            <person name="Noordeloos M.E."/>
            <person name="Ohm R.A."/>
            <person name="Ortiz-Santana B."/>
            <person name="Ovrebo C."/>
            <person name="Racz N."/>
            <person name="Riley R."/>
            <person name="Savchenko A."/>
            <person name="Shiryaev A."/>
            <person name="Soop K."/>
            <person name="Spirin V."/>
            <person name="Szebenyi C."/>
            <person name="Tomsovsky M."/>
            <person name="Tulloss R.E."/>
            <person name="Uehling J."/>
            <person name="Grigoriev I.V."/>
            <person name="Vagvolgyi C."/>
            <person name="Papp T."/>
            <person name="Martin F.M."/>
            <person name="Miettinen O."/>
            <person name="Hibbett D.S."/>
            <person name="Nagy L.G."/>
        </authorList>
    </citation>
    <scope>NUCLEOTIDE SEQUENCE [LARGE SCALE GENOMIC DNA]</scope>
    <source>
        <strain evidence="9 10">FP101781</strain>
    </source>
</reference>
<dbReference type="Proteomes" id="UP000298030">
    <property type="component" value="Unassembled WGS sequence"/>
</dbReference>
<evidence type="ECO:0000256" key="6">
    <source>
        <dbReference type="SAM" id="MobiDB-lite"/>
    </source>
</evidence>
<evidence type="ECO:0000256" key="4">
    <source>
        <dbReference type="ARBA" id="ARBA00022989"/>
    </source>
</evidence>
<protein>
    <recommendedName>
        <fullName evidence="8">DUF202 domain-containing protein</fullName>
    </recommendedName>
</protein>
<evidence type="ECO:0000256" key="7">
    <source>
        <dbReference type="SAM" id="Phobius"/>
    </source>
</evidence>
<dbReference type="InterPro" id="IPR003807">
    <property type="entry name" value="DUF202"/>
</dbReference>
<evidence type="ECO:0000259" key="8">
    <source>
        <dbReference type="Pfam" id="PF02656"/>
    </source>
</evidence>
<dbReference type="EMBL" id="QPFP01000086">
    <property type="protein sequence ID" value="TEB22732.1"/>
    <property type="molecule type" value="Genomic_DNA"/>
</dbReference>
<accession>A0A4Y7SLU6</accession>
<dbReference type="GO" id="GO:0005886">
    <property type="term" value="C:plasma membrane"/>
    <property type="evidence" value="ECO:0007669"/>
    <property type="project" value="UniProtKB-SubCell"/>
</dbReference>
<dbReference type="OrthoDB" id="199599at2759"/>
<keyword evidence="4 7" id="KW-1133">Transmembrane helix</keyword>
<keyword evidence="5 7" id="KW-0472">Membrane</keyword>
<dbReference type="AlphaFoldDB" id="A0A4Y7SLU6"/>
<evidence type="ECO:0000256" key="3">
    <source>
        <dbReference type="ARBA" id="ARBA00022692"/>
    </source>
</evidence>
<dbReference type="Pfam" id="PF02656">
    <property type="entry name" value="DUF202"/>
    <property type="match status" value="1"/>
</dbReference>
<name>A0A4Y7SLU6_COPMI</name>
<comment type="subcellular location">
    <subcellularLocation>
        <location evidence="1">Cell membrane</location>
        <topology evidence="1">Multi-pass membrane protein</topology>
    </subcellularLocation>
</comment>
<dbReference type="STRING" id="71717.A0A4Y7SLU6"/>
<feature type="transmembrane region" description="Helical" evidence="7">
    <location>
        <begin position="210"/>
        <end position="234"/>
    </location>
</feature>
<keyword evidence="10" id="KW-1185">Reference proteome</keyword>
<feature type="region of interest" description="Disordered" evidence="6">
    <location>
        <begin position="1"/>
        <end position="99"/>
    </location>
</feature>
<dbReference type="InterPro" id="IPR052053">
    <property type="entry name" value="IM_YidH-like"/>
</dbReference>
<dbReference type="PANTHER" id="PTHR34187:SF2">
    <property type="entry name" value="DUF202 DOMAIN-CONTAINING PROTEIN"/>
    <property type="match status" value="1"/>
</dbReference>
<feature type="domain" description="DUF202" evidence="8">
    <location>
        <begin position="120"/>
        <end position="201"/>
    </location>
</feature>
<feature type="transmembrane region" description="Helical" evidence="7">
    <location>
        <begin position="129"/>
        <end position="153"/>
    </location>
</feature>
<organism evidence="9 10">
    <name type="scientific">Coprinellus micaceus</name>
    <name type="common">Glistening ink-cap mushroom</name>
    <name type="synonym">Coprinus micaceus</name>
    <dbReference type="NCBI Taxonomy" id="71717"/>
    <lineage>
        <taxon>Eukaryota</taxon>
        <taxon>Fungi</taxon>
        <taxon>Dikarya</taxon>
        <taxon>Basidiomycota</taxon>
        <taxon>Agaricomycotina</taxon>
        <taxon>Agaricomycetes</taxon>
        <taxon>Agaricomycetidae</taxon>
        <taxon>Agaricales</taxon>
        <taxon>Agaricineae</taxon>
        <taxon>Psathyrellaceae</taxon>
        <taxon>Coprinellus</taxon>
    </lineage>
</organism>
<evidence type="ECO:0000313" key="9">
    <source>
        <dbReference type="EMBL" id="TEB22732.1"/>
    </source>
</evidence>
<evidence type="ECO:0000256" key="2">
    <source>
        <dbReference type="ARBA" id="ARBA00022475"/>
    </source>
</evidence>
<feature type="compositionally biased region" description="Basic and acidic residues" evidence="6">
    <location>
        <begin position="47"/>
        <end position="60"/>
    </location>
</feature>
<feature type="transmembrane region" description="Helical" evidence="7">
    <location>
        <begin position="173"/>
        <end position="198"/>
    </location>
</feature>
<evidence type="ECO:0000256" key="5">
    <source>
        <dbReference type="ARBA" id="ARBA00023136"/>
    </source>
</evidence>
<keyword evidence="2" id="KW-1003">Cell membrane</keyword>
<dbReference type="PANTHER" id="PTHR34187">
    <property type="entry name" value="FGR18P"/>
    <property type="match status" value="1"/>
</dbReference>